<keyword evidence="1" id="KW-0328">Glycosyltransferase</keyword>
<keyword evidence="2" id="KW-1185">Reference proteome</keyword>
<dbReference type="EMBL" id="SSTG01000081">
    <property type="protein sequence ID" value="THG49087.1"/>
    <property type="molecule type" value="Genomic_DNA"/>
</dbReference>
<evidence type="ECO:0000313" key="1">
    <source>
        <dbReference type="EMBL" id="THG49087.1"/>
    </source>
</evidence>
<proteinExistence type="predicted"/>
<dbReference type="Proteomes" id="UP000305401">
    <property type="component" value="Unassembled WGS sequence"/>
</dbReference>
<sequence length="172" mass="18824">MEYVKSKIRDIIDFPKPGIIFRDLTTMLKDAKAMHMVADGLASLYRDKGITKVVGIESRGFIGGSILAYEIGAGFVPARKPGKLPADTISASFEKEYGFDTIELHADAITPDDIVVIHDDLLATGGTMNAAYELVKTMNPKKIYINFIVELSALNGRDVLPKEAEVTSLIVY</sequence>
<reference evidence="1" key="1">
    <citation type="submission" date="2019-04" db="EMBL/GenBank/DDBJ databases">
        <title>Microbes associate with the intestines of laboratory mice.</title>
        <authorList>
            <person name="Navarre W."/>
            <person name="Wong E."/>
            <person name="Huang K.C."/>
            <person name="Tropini C."/>
            <person name="Ng K."/>
            <person name="Yu B."/>
        </authorList>
    </citation>
    <scope>NUCLEOTIDE SEQUENCE</scope>
    <source>
        <strain evidence="1">NM86_A22</strain>
    </source>
</reference>
<keyword evidence="1" id="KW-0808">Transferase</keyword>
<name>A0AC61S5A8_9BACT</name>
<accession>A0AC61S5A8</accession>
<comment type="caution">
    <text evidence="1">The sequence shown here is derived from an EMBL/GenBank/DDBJ whole genome shotgun (WGS) entry which is preliminary data.</text>
</comment>
<dbReference type="EC" id="2.4.2.7" evidence="1"/>
<organism evidence="1 2">
    <name type="scientific">Muribaculum caecicola</name>
    <dbReference type="NCBI Taxonomy" id="3038144"/>
    <lineage>
        <taxon>Bacteria</taxon>
        <taxon>Pseudomonadati</taxon>
        <taxon>Bacteroidota</taxon>
        <taxon>Bacteroidia</taxon>
        <taxon>Bacteroidales</taxon>
        <taxon>Muribaculaceae</taxon>
        <taxon>Muribaculum</taxon>
    </lineage>
</organism>
<evidence type="ECO:0000313" key="2">
    <source>
        <dbReference type="Proteomes" id="UP000305401"/>
    </source>
</evidence>
<gene>
    <name evidence="1" type="ORF">E5990_07085</name>
</gene>
<protein>
    <submittedName>
        <fullName evidence="1">Adenine phosphoribosyltransferase</fullName>
        <ecNumber evidence="1">2.4.2.7</ecNumber>
    </submittedName>
</protein>